<dbReference type="InterPro" id="IPR052713">
    <property type="entry name" value="FeoA"/>
</dbReference>
<sequence>MQTLNQLKQGMRANVLSIRANTSFGVNDDLVTQRLMELGFVPGATLQVLGFGFLGRDPMAVKLGNTKFALRQQEASKIEVALV</sequence>
<dbReference type="Pfam" id="PF04023">
    <property type="entry name" value="FeoA"/>
    <property type="match status" value="1"/>
</dbReference>
<dbReference type="SUPFAM" id="SSF50037">
    <property type="entry name" value="C-terminal domain of transcriptional repressors"/>
    <property type="match status" value="1"/>
</dbReference>
<evidence type="ECO:0000313" key="4">
    <source>
        <dbReference type="Proteomes" id="UP000295375"/>
    </source>
</evidence>
<dbReference type="PANTHER" id="PTHR42954:SF2">
    <property type="entry name" value="FE(2+) TRANSPORT PROTEIN A"/>
    <property type="match status" value="1"/>
</dbReference>
<dbReference type="Gene3D" id="2.30.30.90">
    <property type="match status" value="1"/>
</dbReference>
<dbReference type="SMART" id="SM00899">
    <property type="entry name" value="FeoA"/>
    <property type="match status" value="1"/>
</dbReference>
<evidence type="ECO:0000313" key="3">
    <source>
        <dbReference type="EMBL" id="TDQ45769.1"/>
    </source>
</evidence>
<dbReference type="RefSeq" id="WP_280529092.1">
    <property type="nucleotide sequence ID" value="NZ_CP037953.1"/>
</dbReference>
<dbReference type="PANTHER" id="PTHR42954">
    <property type="entry name" value="FE(2+) TRANSPORT PROTEIN A"/>
    <property type="match status" value="1"/>
</dbReference>
<feature type="domain" description="Ferrous iron transporter FeoA-like" evidence="2">
    <location>
        <begin position="2"/>
        <end position="82"/>
    </location>
</feature>
<dbReference type="InterPro" id="IPR038157">
    <property type="entry name" value="FeoA_core_dom"/>
</dbReference>
<dbReference type="InterPro" id="IPR007167">
    <property type="entry name" value="Fe-transptr_FeoA-like"/>
</dbReference>
<keyword evidence="1" id="KW-0408">Iron</keyword>
<dbReference type="Proteomes" id="UP000295375">
    <property type="component" value="Unassembled WGS sequence"/>
</dbReference>
<evidence type="ECO:0000256" key="1">
    <source>
        <dbReference type="ARBA" id="ARBA00023004"/>
    </source>
</evidence>
<dbReference type="EMBL" id="SNYM01000017">
    <property type="protein sequence ID" value="TDQ45769.1"/>
    <property type="molecule type" value="Genomic_DNA"/>
</dbReference>
<organism evidence="3 4">
    <name type="scientific">Permianibacter aggregans</name>
    <dbReference type="NCBI Taxonomy" id="1510150"/>
    <lineage>
        <taxon>Bacteria</taxon>
        <taxon>Pseudomonadati</taxon>
        <taxon>Pseudomonadota</taxon>
        <taxon>Gammaproteobacteria</taxon>
        <taxon>Pseudomonadales</taxon>
        <taxon>Pseudomonadaceae</taxon>
        <taxon>Permianibacter</taxon>
    </lineage>
</organism>
<comment type="caution">
    <text evidence="3">The sequence shown here is derived from an EMBL/GenBank/DDBJ whole genome shotgun (WGS) entry which is preliminary data.</text>
</comment>
<proteinExistence type="predicted"/>
<dbReference type="InterPro" id="IPR008988">
    <property type="entry name" value="Transcriptional_repressor_C"/>
</dbReference>
<accession>A0A4R6UJZ1</accession>
<gene>
    <name evidence="3" type="ORF">EV696_1172</name>
</gene>
<keyword evidence="4" id="KW-1185">Reference proteome</keyword>
<protein>
    <submittedName>
        <fullName evidence="3">Ferrous iron transport protein A</fullName>
    </submittedName>
</protein>
<evidence type="ECO:0000259" key="2">
    <source>
        <dbReference type="SMART" id="SM00899"/>
    </source>
</evidence>
<dbReference type="GO" id="GO:0046914">
    <property type="term" value="F:transition metal ion binding"/>
    <property type="evidence" value="ECO:0007669"/>
    <property type="project" value="InterPro"/>
</dbReference>
<dbReference type="AlphaFoldDB" id="A0A4R6UJZ1"/>
<reference evidence="3 4" key="1">
    <citation type="submission" date="2019-03" db="EMBL/GenBank/DDBJ databases">
        <title>Genomic Encyclopedia of Type Strains, Phase IV (KMG-IV): sequencing the most valuable type-strain genomes for metagenomic binning, comparative biology and taxonomic classification.</title>
        <authorList>
            <person name="Goeker M."/>
        </authorList>
    </citation>
    <scope>NUCLEOTIDE SEQUENCE [LARGE SCALE GENOMIC DNA]</scope>
    <source>
        <strain evidence="3 4">DSM 103792</strain>
    </source>
</reference>
<name>A0A4R6UJZ1_9GAMM</name>